<dbReference type="RefSeq" id="WP_046143114.1">
    <property type="nucleotide sequence ID" value="NZ_LAJG01000022.1"/>
</dbReference>
<dbReference type="Proteomes" id="UP000033514">
    <property type="component" value="Unassembled WGS sequence"/>
</dbReference>
<dbReference type="AlphaFoldDB" id="A0A0F5L7K0"/>
<organism evidence="2 3">
    <name type="scientific">Devosia soli</name>
    <dbReference type="NCBI Taxonomy" id="361041"/>
    <lineage>
        <taxon>Bacteria</taxon>
        <taxon>Pseudomonadati</taxon>
        <taxon>Pseudomonadota</taxon>
        <taxon>Alphaproteobacteria</taxon>
        <taxon>Hyphomicrobiales</taxon>
        <taxon>Devosiaceae</taxon>
        <taxon>Devosia</taxon>
    </lineage>
</organism>
<evidence type="ECO:0000313" key="2">
    <source>
        <dbReference type="EMBL" id="KKB78179.1"/>
    </source>
</evidence>
<sequence length="168" mass="18329">MKLQKILFAIALILAGIGTPAAEETSWPAEKCRGFAEAWGRALETYGSDNINYNFLAQNENFIANGCTAQVGICPQSDQELEIANAITFEMMNFGAASTFLPYRCETSSRTVKVSEASPQSVEAQLCRSQLELLLRGGKLTEDEAAVFEAQCTCLERGDREDRAACAQ</sequence>
<name>A0A0F5L7K0_9HYPH</name>
<keyword evidence="1" id="KW-0732">Signal</keyword>
<accession>A0A0F5L7K0</accession>
<feature type="chain" id="PRO_5002491638" evidence="1">
    <location>
        <begin position="22"/>
        <end position="168"/>
    </location>
</feature>
<gene>
    <name evidence="2" type="ORF">VW35_10950</name>
</gene>
<dbReference type="STRING" id="361041.VW35_10950"/>
<feature type="signal peptide" evidence="1">
    <location>
        <begin position="1"/>
        <end position="21"/>
    </location>
</feature>
<evidence type="ECO:0000313" key="3">
    <source>
        <dbReference type="Proteomes" id="UP000033514"/>
    </source>
</evidence>
<comment type="caution">
    <text evidence="2">The sequence shown here is derived from an EMBL/GenBank/DDBJ whole genome shotgun (WGS) entry which is preliminary data.</text>
</comment>
<dbReference type="PATRIC" id="fig|361041.3.peg.1557"/>
<keyword evidence="3" id="KW-1185">Reference proteome</keyword>
<reference evidence="2 3" key="1">
    <citation type="submission" date="2015-03" db="EMBL/GenBank/DDBJ databases">
        <authorList>
            <person name="Hassan Y.I."/>
            <person name="Lepp D."/>
            <person name="Zhou T."/>
        </authorList>
    </citation>
    <scope>NUCLEOTIDE SEQUENCE [LARGE SCALE GENOMIC DNA]</scope>
    <source>
        <strain evidence="2 3">GH2-10</strain>
    </source>
</reference>
<proteinExistence type="predicted"/>
<dbReference type="OrthoDB" id="7726273at2"/>
<dbReference type="EMBL" id="LAJG01000022">
    <property type="protein sequence ID" value="KKB78179.1"/>
    <property type="molecule type" value="Genomic_DNA"/>
</dbReference>
<evidence type="ECO:0000256" key="1">
    <source>
        <dbReference type="SAM" id="SignalP"/>
    </source>
</evidence>
<protein>
    <submittedName>
        <fullName evidence="2">Uncharacterized protein</fullName>
    </submittedName>
</protein>